<gene>
    <name evidence="2" type="ORF">PCOR1329_LOCUS71254</name>
</gene>
<comment type="caution">
    <text evidence="2">The sequence shown here is derived from an EMBL/GenBank/DDBJ whole genome shotgun (WGS) entry which is preliminary data.</text>
</comment>
<accession>A0ABN9WWI9</accession>
<evidence type="ECO:0000256" key="1">
    <source>
        <dbReference type="SAM" id="MobiDB-lite"/>
    </source>
</evidence>
<dbReference type="Proteomes" id="UP001189429">
    <property type="component" value="Unassembled WGS sequence"/>
</dbReference>
<feature type="region of interest" description="Disordered" evidence="1">
    <location>
        <begin position="1"/>
        <end position="24"/>
    </location>
</feature>
<reference evidence="2" key="1">
    <citation type="submission" date="2023-10" db="EMBL/GenBank/DDBJ databases">
        <authorList>
            <person name="Chen Y."/>
            <person name="Shah S."/>
            <person name="Dougan E. K."/>
            <person name="Thang M."/>
            <person name="Chan C."/>
        </authorList>
    </citation>
    <scope>NUCLEOTIDE SEQUENCE [LARGE SCALE GENOMIC DNA]</scope>
</reference>
<evidence type="ECO:0000313" key="3">
    <source>
        <dbReference type="Proteomes" id="UP001189429"/>
    </source>
</evidence>
<evidence type="ECO:0000313" key="2">
    <source>
        <dbReference type="EMBL" id="CAK0891262.1"/>
    </source>
</evidence>
<name>A0ABN9WWI9_9DINO</name>
<proteinExistence type="predicted"/>
<organism evidence="2 3">
    <name type="scientific">Prorocentrum cordatum</name>
    <dbReference type="NCBI Taxonomy" id="2364126"/>
    <lineage>
        <taxon>Eukaryota</taxon>
        <taxon>Sar</taxon>
        <taxon>Alveolata</taxon>
        <taxon>Dinophyceae</taxon>
        <taxon>Prorocentrales</taxon>
        <taxon>Prorocentraceae</taxon>
        <taxon>Prorocentrum</taxon>
    </lineage>
</organism>
<keyword evidence="3" id="KW-1185">Reference proteome</keyword>
<dbReference type="EMBL" id="CAUYUJ010019449">
    <property type="protein sequence ID" value="CAK0891262.1"/>
    <property type="molecule type" value="Genomic_DNA"/>
</dbReference>
<sequence length="190" mass="19576">MISVPKHMLEDPPEQAGDREGRGAGVASAAAAAAWEAVAALPLVRSTASFFAATRAADPSASQDVMVLTAPPQTAPGPGDRLRLELRRAPRGQLAARPEIGALTAEAFLLTVEAPGGLPVGSIRVQQYVSQKGAPRTPAQLVDLLSKPGREELLGMYSEDTAEFTVPVAAAAGDEGLELRHVAGLALPTA</sequence>
<protein>
    <submittedName>
        <fullName evidence="2">Uncharacterized protein</fullName>
    </submittedName>
</protein>